<name>A0A2K1QN76_9PEZI</name>
<dbReference type="GO" id="GO:0016491">
    <property type="term" value="F:oxidoreductase activity"/>
    <property type="evidence" value="ECO:0007669"/>
    <property type="project" value="InterPro"/>
</dbReference>
<dbReference type="Proteomes" id="UP000243797">
    <property type="component" value="Unassembled WGS sequence"/>
</dbReference>
<evidence type="ECO:0008006" key="4">
    <source>
        <dbReference type="Google" id="ProtNLM"/>
    </source>
</evidence>
<feature type="transmembrane region" description="Helical" evidence="1">
    <location>
        <begin position="12"/>
        <end position="29"/>
    </location>
</feature>
<dbReference type="PANTHER" id="PTHR36124">
    <property type="match status" value="1"/>
</dbReference>
<proteinExistence type="predicted"/>
<keyword evidence="1" id="KW-1133">Transmembrane helix</keyword>
<dbReference type="STRING" id="2082308.A0A2K1QN76"/>
<dbReference type="OrthoDB" id="545169at2759"/>
<comment type="caution">
    <text evidence="2">The sequence shown here is derived from an EMBL/GenBank/DDBJ whole genome shotgun (WGS) entry which is preliminary data.</text>
</comment>
<dbReference type="AlphaFoldDB" id="A0A2K1QN76"/>
<sequence>MISPSLYDRSTLATMFLLLYLVLVRILRYRRASSLPSKYSIRSRADFATLTEDQAQDVLKDLVELEFPKFMGFSIVFALFKTYGIPSVSSLLVKTGELSKPETASKRTADTGVLLLEFCLNKPSSPRAMEATARMNYLHSRYLKAGKIRNDDMLYTLSLFALEPVRWINRFEWRTFTDYELCATGTFWKAMGDKMEIDMSVLRGAEEGWRDGMEWLDAIRDWSEGYEIERMVPYPTNRELVLANLDMIFLNVPKDLRVWGGYIVSIIAGPRLRKAMLLDAPPTWFENLLLGGLLARKYALRYLALPRIVRKAYIAEKAEENGRFSSKEYLSHPWYVRPTLKRRWGPKAWFTWAIGRKLPGDDGNRYNPEGYRIKDVGPRIAKDMGTEYMDKDLQRMKLLQSVGCPFKR</sequence>
<dbReference type="EMBL" id="NKHZ01000057">
    <property type="protein sequence ID" value="PNS16452.1"/>
    <property type="molecule type" value="Genomic_DNA"/>
</dbReference>
<keyword evidence="1" id="KW-0812">Transmembrane</keyword>
<organism evidence="2 3">
    <name type="scientific">Sphaceloma murrayae</name>
    <dbReference type="NCBI Taxonomy" id="2082308"/>
    <lineage>
        <taxon>Eukaryota</taxon>
        <taxon>Fungi</taxon>
        <taxon>Dikarya</taxon>
        <taxon>Ascomycota</taxon>
        <taxon>Pezizomycotina</taxon>
        <taxon>Dothideomycetes</taxon>
        <taxon>Dothideomycetidae</taxon>
        <taxon>Myriangiales</taxon>
        <taxon>Elsinoaceae</taxon>
        <taxon>Sphaceloma</taxon>
    </lineage>
</organism>
<keyword evidence="3" id="KW-1185">Reference proteome</keyword>
<accession>A0A2K1QN76</accession>
<gene>
    <name evidence="2" type="ORF">CAC42_186</name>
</gene>
<evidence type="ECO:0000256" key="1">
    <source>
        <dbReference type="SAM" id="Phobius"/>
    </source>
</evidence>
<reference evidence="2 3" key="1">
    <citation type="submission" date="2017-06" db="EMBL/GenBank/DDBJ databases">
        <title>Draft genome sequence of a variant of Elsinoe murrayae.</title>
        <authorList>
            <person name="Cheng Q."/>
        </authorList>
    </citation>
    <scope>NUCLEOTIDE SEQUENCE [LARGE SCALE GENOMIC DNA]</scope>
    <source>
        <strain evidence="2 3">CQ-2017a</strain>
    </source>
</reference>
<dbReference type="PANTHER" id="PTHR36124:SF1">
    <property type="entry name" value="ER-BOUND OXYGENASE MPAB_MPAB'_RUBBER OXYGENASE CATALYTIC DOMAIN-CONTAINING PROTEIN"/>
    <property type="match status" value="1"/>
</dbReference>
<dbReference type="InterPro" id="IPR046366">
    <property type="entry name" value="MPAB"/>
</dbReference>
<dbReference type="InParanoid" id="A0A2K1QN76"/>
<protein>
    <recommendedName>
        <fullName evidence="4">ER-bound oxygenase mpaB/mpaB'/Rubber oxygenase catalytic domain-containing protein</fullName>
    </recommendedName>
</protein>
<keyword evidence="1" id="KW-0472">Membrane</keyword>
<evidence type="ECO:0000313" key="2">
    <source>
        <dbReference type="EMBL" id="PNS16452.1"/>
    </source>
</evidence>
<evidence type="ECO:0000313" key="3">
    <source>
        <dbReference type="Proteomes" id="UP000243797"/>
    </source>
</evidence>